<comment type="similarity">
    <text evidence="1">Belongs to the NAD(P)-dependent epimerase/dehydratase family.</text>
</comment>
<sequence>MVTGGAGFIGSHIVNAYIDAGHDVVIIDDLSSGEMSFVNPKAIFYQLNIHSPDVKRILEKEKISAINHHAAQISVSESVSDPLFDANSNIIGTLQLLQNAVSLKIDKFVFASTGGAMYGEQTIFPANEEHPCDPLSPYGISKLCAEKYINYFRTQRGLNTTVLRYSNVYGPHQDPHGEAGVVAIFCQRLMEGLPPVICGDGEQTRDFISVGDVAQANIIALDSKCEGTFNVGTGKETSVNFLTKKLLKVSGITTSAKHSPARKAEQRRSSIDSEKLLKSFGWKPCISLEEGLFETINYFKNKTT</sequence>
<proteinExistence type="inferred from homology"/>
<organism evidence="3">
    <name type="scientific">marine metagenome</name>
    <dbReference type="NCBI Taxonomy" id="408172"/>
    <lineage>
        <taxon>unclassified sequences</taxon>
        <taxon>metagenomes</taxon>
        <taxon>ecological metagenomes</taxon>
    </lineage>
</organism>
<evidence type="ECO:0000256" key="1">
    <source>
        <dbReference type="ARBA" id="ARBA00007637"/>
    </source>
</evidence>
<dbReference type="Gene3D" id="3.40.50.720">
    <property type="entry name" value="NAD(P)-binding Rossmann-like Domain"/>
    <property type="match status" value="1"/>
</dbReference>
<dbReference type="InterPro" id="IPR001509">
    <property type="entry name" value="Epimerase_deHydtase"/>
</dbReference>
<accession>A0A381U4S7</accession>
<dbReference type="Pfam" id="PF01370">
    <property type="entry name" value="Epimerase"/>
    <property type="match status" value="1"/>
</dbReference>
<dbReference type="InterPro" id="IPR036291">
    <property type="entry name" value="NAD(P)-bd_dom_sf"/>
</dbReference>
<evidence type="ECO:0000259" key="2">
    <source>
        <dbReference type="Pfam" id="PF01370"/>
    </source>
</evidence>
<dbReference type="AlphaFoldDB" id="A0A381U4S7"/>
<reference evidence="3" key="1">
    <citation type="submission" date="2018-05" db="EMBL/GenBank/DDBJ databases">
        <authorList>
            <person name="Lanie J.A."/>
            <person name="Ng W.-L."/>
            <person name="Kazmierczak K.M."/>
            <person name="Andrzejewski T.M."/>
            <person name="Davidsen T.M."/>
            <person name="Wayne K.J."/>
            <person name="Tettelin H."/>
            <person name="Glass J.I."/>
            <person name="Rusch D."/>
            <person name="Podicherti R."/>
            <person name="Tsui H.-C.T."/>
            <person name="Winkler M.E."/>
        </authorList>
    </citation>
    <scope>NUCLEOTIDE SEQUENCE</scope>
</reference>
<gene>
    <name evidence="3" type="ORF">METZ01_LOCUS75973</name>
</gene>
<evidence type="ECO:0000313" key="3">
    <source>
        <dbReference type="EMBL" id="SVA23119.1"/>
    </source>
</evidence>
<dbReference type="EMBL" id="UINC01005718">
    <property type="protein sequence ID" value="SVA23119.1"/>
    <property type="molecule type" value="Genomic_DNA"/>
</dbReference>
<dbReference type="Gene3D" id="3.90.25.10">
    <property type="entry name" value="UDP-galactose 4-epimerase, domain 1"/>
    <property type="match status" value="1"/>
</dbReference>
<protein>
    <recommendedName>
        <fullName evidence="2">NAD-dependent epimerase/dehydratase domain-containing protein</fullName>
    </recommendedName>
</protein>
<name>A0A381U4S7_9ZZZZ</name>
<dbReference type="PANTHER" id="PTHR43000">
    <property type="entry name" value="DTDP-D-GLUCOSE 4,6-DEHYDRATASE-RELATED"/>
    <property type="match status" value="1"/>
</dbReference>
<dbReference type="SUPFAM" id="SSF51735">
    <property type="entry name" value="NAD(P)-binding Rossmann-fold domains"/>
    <property type="match status" value="1"/>
</dbReference>
<feature type="domain" description="NAD-dependent epimerase/dehydratase" evidence="2">
    <location>
        <begin position="1"/>
        <end position="232"/>
    </location>
</feature>